<evidence type="ECO:0000313" key="2">
    <source>
        <dbReference type="Proteomes" id="UP001174909"/>
    </source>
</evidence>
<dbReference type="Proteomes" id="UP001174909">
    <property type="component" value="Unassembled WGS sequence"/>
</dbReference>
<accession>A0AA35S7X6</accession>
<protein>
    <recommendedName>
        <fullName evidence="3">SRCR domain-containing protein</fullName>
    </recommendedName>
</protein>
<comment type="caution">
    <text evidence="1">The sequence shown here is derived from an EMBL/GenBank/DDBJ whole genome shotgun (WGS) entry which is preliminary data.</text>
</comment>
<gene>
    <name evidence="1" type="ORF">GBAR_LOCUS13753</name>
</gene>
<name>A0AA35S7X6_GEOBA</name>
<organism evidence="1 2">
    <name type="scientific">Geodia barretti</name>
    <name type="common">Barrett's horny sponge</name>
    <dbReference type="NCBI Taxonomy" id="519541"/>
    <lineage>
        <taxon>Eukaryota</taxon>
        <taxon>Metazoa</taxon>
        <taxon>Porifera</taxon>
        <taxon>Demospongiae</taxon>
        <taxon>Heteroscleromorpha</taxon>
        <taxon>Tetractinellida</taxon>
        <taxon>Astrophorina</taxon>
        <taxon>Geodiidae</taxon>
        <taxon>Geodia</taxon>
    </lineage>
</organism>
<proteinExistence type="predicted"/>
<reference evidence="1" key="1">
    <citation type="submission" date="2023-03" db="EMBL/GenBank/DDBJ databases">
        <authorList>
            <person name="Steffen K."/>
            <person name="Cardenas P."/>
        </authorList>
    </citation>
    <scope>NUCLEOTIDE SEQUENCE</scope>
</reference>
<dbReference type="AlphaFoldDB" id="A0AA35S7X6"/>
<sequence length="89" mass="10008">MVLTTTVALSLEKGQVKMHILHPVCSGTEYKFSDCKEVRISSHCYYSEVWSVTCGIDNCLDEDKELDEAEEQVEICSDGEWQAVCGNGW</sequence>
<evidence type="ECO:0008006" key="3">
    <source>
        <dbReference type="Google" id="ProtNLM"/>
    </source>
</evidence>
<dbReference type="EMBL" id="CASHTH010002013">
    <property type="protein sequence ID" value="CAI8023556.1"/>
    <property type="molecule type" value="Genomic_DNA"/>
</dbReference>
<feature type="non-terminal residue" evidence="1">
    <location>
        <position position="1"/>
    </location>
</feature>
<evidence type="ECO:0000313" key="1">
    <source>
        <dbReference type="EMBL" id="CAI8023556.1"/>
    </source>
</evidence>
<keyword evidence="2" id="KW-1185">Reference proteome</keyword>